<dbReference type="Proteomes" id="UP000886005">
    <property type="component" value="Unassembled WGS sequence"/>
</dbReference>
<dbReference type="Pfam" id="PF05130">
    <property type="entry name" value="FlgN"/>
    <property type="match status" value="1"/>
</dbReference>
<dbReference type="InterPro" id="IPR007809">
    <property type="entry name" value="FlgN-like"/>
</dbReference>
<evidence type="ECO:0008006" key="5">
    <source>
        <dbReference type="Google" id="ProtNLM"/>
    </source>
</evidence>
<accession>A0A7V1LMK0</accession>
<comment type="function">
    <text evidence="1">Required for the efficient initiation of filament assembly.</text>
</comment>
<protein>
    <recommendedName>
        <fullName evidence="5">Flagellar protein FlgN</fullName>
    </recommendedName>
</protein>
<sequence>MRIMSNTKMNELFSILLEETSTYENLGELARGKQKALVDGDTVEINRFSSMENALLKRAEKLTGLRTLLLARLMPEEGEKKLNTLNDFIQYHDLTRQPEWLSMKERLETAVNILKRLTYENTMLIHTSLSLMQDLVAYCYPESGQEYALYTREGVSKTPGRTVVNYGA</sequence>
<gene>
    <name evidence="4" type="ORF">ENJ10_08645</name>
</gene>
<comment type="similarity">
    <text evidence="2">Belongs to the FlgN family.</text>
</comment>
<dbReference type="SUPFAM" id="SSF140566">
    <property type="entry name" value="FlgN-like"/>
    <property type="match status" value="1"/>
</dbReference>
<evidence type="ECO:0000256" key="3">
    <source>
        <dbReference type="ARBA" id="ARBA00022795"/>
    </source>
</evidence>
<organism evidence="4">
    <name type="scientific">Caldithrix abyssi</name>
    <dbReference type="NCBI Taxonomy" id="187145"/>
    <lineage>
        <taxon>Bacteria</taxon>
        <taxon>Pseudomonadati</taxon>
        <taxon>Calditrichota</taxon>
        <taxon>Calditrichia</taxon>
        <taxon>Calditrichales</taxon>
        <taxon>Calditrichaceae</taxon>
        <taxon>Caldithrix</taxon>
    </lineage>
</organism>
<keyword evidence="3" id="KW-1005">Bacterial flagellum biogenesis</keyword>
<proteinExistence type="inferred from homology"/>
<evidence type="ECO:0000313" key="4">
    <source>
        <dbReference type="EMBL" id="HED10743.1"/>
    </source>
</evidence>
<evidence type="ECO:0000256" key="1">
    <source>
        <dbReference type="ARBA" id="ARBA00002397"/>
    </source>
</evidence>
<dbReference type="EMBL" id="DRLD01000238">
    <property type="protein sequence ID" value="HED10743.1"/>
    <property type="molecule type" value="Genomic_DNA"/>
</dbReference>
<dbReference type="Gene3D" id="1.20.58.300">
    <property type="entry name" value="FlgN-like"/>
    <property type="match status" value="1"/>
</dbReference>
<evidence type="ECO:0000256" key="2">
    <source>
        <dbReference type="ARBA" id="ARBA00007703"/>
    </source>
</evidence>
<name>A0A7V1LMK0_CALAY</name>
<comment type="caution">
    <text evidence="4">The sequence shown here is derived from an EMBL/GenBank/DDBJ whole genome shotgun (WGS) entry which is preliminary data.</text>
</comment>
<dbReference type="GO" id="GO:0044780">
    <property type="term" value="P:bacterial-type flagellum assembly"/>
    <property type="evidence" value="ECO:0007669"/>
    <property type="project" value="InterPro"/>
</dbReference>
<dbReference type="AlphaFoldDB" id="A0A7V1LMK0"/>
<reference evidence="4" key="1">
    <citation type="journal article" date="2020" name="mSystems">
        <title>Genome- and Community-Level Interaction Insights into Carbon Utilization and Element Cycling Functions of Hydrothermarchaeota in Hydrothermal Sediment.</title>
        <authorList>
            <person name="Zhou Z."/>
            <person name="Liu Y."/>
            <person name="Xu W."/>
            <person name="Pan J."/>
            <person name="Luo Z.H."/>
            <person name="Li M."/>
        </authorList>
    </citation>
    <scope>NUCLEOTIDE SEQUENCE [LARGE SCALE GENOMIC DNA]</scope>
    <source>
        <strain evidence="4">HyVt-456</strain>
    </source>
</reference>
<dbReference type="InterPro" id="IPR036679">
    <property type="entry name" value="FlgN-like_sf"/>
</dbReference>